<comment type="caution">
    <text evidence="2">The sequence shown here is derived from an EMBL/GenBank/DDBJ whole genome shotgun (WGS) entry which is preliminary data.</text>
</comment>
<accession>A0A133Q248</accession>
<evidence type="ECO:0000313" key="3">
    <source>
        <dbReference type="Proteomes" id="UP000070063"/>
    </source>
</evidence>
<dbReference type="GeneID" id="58089667"/>
<dbReference type="RefSeq" id="WP_002459019.1">
    <property type="nucleotide sequence ID" value="NZ_AP021848.1"/>
</dbReference>
<dbReference type="EMBL" id="LRQI01000079">
    <property type="protein sequence ID" value="KXA36948.1"/>
    <property type="molecule type" value="Genomic_DNA"/>
</dbReference>
<protein>
    <submittedName>
        <fullName evidence="2">Uncharacterized protein</fullName>
    </submittedName>
</protein>
<name>A0A133Q248_STALU</name>
<reference evidence="1 3" key="1">
    <citation type="submission" date="2016-01" db="EMBL/GenBank/DDBJ databases">
        <authorList>
            <person name="Mitreva M."/>
            <person name="Pepin K.H."/>
            <person name="Mihindukulasuriya K.A."/>
            <person name="Fulton R."/>
            <person name="Fronick C."/>
            <person name="O'Laughlin M."/>
            <person name="Miner T."/>
            <person name="Herter B."/>
            <person name="Rosa B.A."/>
            <person name="Cordes M."/>
            <person name="Tomlinson C."/>
            <person name="Wollam A."/>
            <person name="Palsikar V.B."/>
            <person name="Mardis E.R."/>
            <person name="Wilson R.K."/>
        </authorList>
    </citation>
    <scope>NUCLEOTIDE SEQUENCE [LARGE SCALE GENOMIC DNA]</scope>
    <source>
        <strain evidence="1 3">MJR7738</strain>
    </source>
</reference>
<evidence type="ECO:0000313" key="4">
    <source>
        <dbReference type="Proteomes" id="UP000293637"/>
    </source>
</evidence>
<sequence length="119" mass="14055">MLLPLFIHNANYYFHQATNAFDVEYELFAISLHQNKVFQHATFEVKTPQKILIKKNHELLWLKYQSHKIILEYPHKGNIILLNDVQSASFTIVNHQFIKIHLQSGGVMNTYEKNLYLSQ</sequence>
<dbReference type="Proteomes" id="UP000293637">
    <property type="component" value="Unassembled WGS sequence"/>
</dbReference>
<dbReference type="eggNOG" id="COG4940">
    <property type="taxonomic scope" value="Bacteria"/>
</dbReference>
<dbReference type="InterPro" id="IPR016977">
    <property type="entry name" value="ComGF"/>
</dbReference>
<dbReference type="Proteomes" id="UP000070063">
    <property type="component" value="Unassembled WGS sequence"/>
</dbReference>
<evidence type="ECO:0000313" key="1">
    <source>
        <dbReference type="EMBL" id="KXA36948.1"/>
    </source>
</evidence>
<dbReference type="STRING" id="28035.B6N84_06620"/>
<reference evidence="2 4" key="2">
    <citation type="journal article" date="2019" name="Sci. Transl. Med.">
        <title>Quorum sensing between bacterial species on the skin protects against epidermal injury in atopic dermatitis.</title>
        <authorList>
            <person name="Williams M.R."/>
        </authorList>
    </citation>
    <scope>NUCLEOTIDE SEQUENCE [LARGE SCALE GENOMIC DNA]</scope>
    <source>
        <strain evidence="2 4">E7</strain>
    </source>
</reference>
<organism evidence="2 4">
    <name type="scientific">Staphylococcus lugdunensis</name>
    <dbReference type="NCBI Taxonomy" id="28035"/>
    <lineage>
        <taxon>Bacteria</taxon>
        <taxon>Bacillati</taxon>
        <taxon>Bacillota</taxon>
        <taxon>Bacilli</taxon>
        <taxon>Bacillales</taxon>
        <taxon>Staphylococcaceae</taxon>
        <taxon>Staphylococcus</taxon>
    </lineage>
</organism>
<gene>
    <name evidence="2" type="ORF">EQ812_11190</name>
    <name evidence="1" type="ORF">HMPREF3225_01901</name>
</gene>
<dbReference type="EMBL" id="SCHB01000009">
    <property type="protein sequence ID" value="TBW70675.1"/>
    <property type="molecule type" value="Genomic_DNA"/>
</dbReference>
<dbReference type="Pfam" id="PF15980">
    <property type="entry name" value="ComGF"/>
    <property type="match status" value="1"/>
</dbReference>
<proteinExistence type="predicted"/>
<dbReference type="AlphaFoldDB" id="A0A133Q248"/>
<evidence type="ECO:0000313" key="2">
    <source>
        <dbReference type="EMBL" id="TBW70675.1"/>
    </source>
</evidence>